<evidence type="ECO:0000256" key="2">
    <source>
        <dbReference type="ARBA" id="ARBA00004584"/>
    </source>
</evidence>
<dbReference type="GO" id="GO:0034080">
    <property type="term" value="P:CENP-A containing chromatin assembly"/>
    <property type="evidence" value="ECO:0007669"/>
    <property type="project" value="TreeGrafter"/>
</dbReference>
<feature type="non-terminal residue" evidence="7">
    <location>
        <position position="1"/>
    </location>
</feature>
<keyword evidence="6" id="KW-0137">Centromere</keyword>
<feature type="non-terminal residue" evidence="7">
    <location>
        <position position="196"/>
    </location>
</feature>
<dbReference type="CDD" id="cd22647">
    <property type="entry name" value="CTF3_NTD_HEAT"/>
    <property type="match status" value="1"/>
</dbReference>
<accession>A0A9N9J939</accession>
<evidence type="ECO:0000256" key="4">
    <source>
        <dbReference type="ARBA" id="ARBA00022454"/>
    </source>
</evidence>
<comment type="caution">
    <text evidence="7">The sequence shown here is derived from an EMBL/GenBank/DDBJ whole genome shotgun (WGS) entry which is preliminary data.</text>
</comment>
<gene>
    <name evidence="7" type="ORF">AMORRO_LOCUS16580</name>
</gene>
<evidence type="ECO:0000256" key="3">
    <source>
        <dbReference type="ARBA" id="ARBA00005470"/>
    </source>
</evidence>
<dbReference type="AlphaFoldDB" id="A0A9N9J939"/>
<comment type="subcellular location">
    <subcellularLocation>
        <location evidence="2">Chromosome</location>
        <location evidence="2">Centromere</location>
    </subcellularLocation>
    <subcellularLocation>
        <location evidence="1">Nucleus</location>
    </subcellularLocation>
</comment>
<protein>
    <submittedName>
        <fullName evidence="7">11425_t:CDS:1</fullName>
    </submittedName>
</protein>
<comment type="similarity">
    <text evidence="3">Belongs to the CENP-I/CTF3 family.</text>
</comment>
<evidence type="ECO:0000313" key="8">
    <source>
        <dbReference type="Proteomes" id="UP000789342"/>
    </source>
</evidence>
<evidence type="ECO:0000256" key="1">
    <source>
        <dbReference type="ARBA" id="ARBA00004123"/>
    </source>
</evidence>
<dbReference type="PANTHER" id="PTHR48208">
    <property type="entry name" value="CENTROMERE PROTEIN I"/>
    <property type="match status" value="1"/>
</dbReference>
<name>A0A9N9J939_9GLOM</name>
<dbReference type="PANTHER" id="PTHR48208:SF2">
    <property type="entry name" value="CENTROMERE PROTEIN I"/>
    <property type="match status" value="1"/>
</dbReference>
<keyword evidence="8" id="KW-1185">Reference proteome</keyword>
<keyword evidence="4" id="KW-0158">Chromosome</keyword>
<dbReference type="OrthoDB" id="6347512at2759"/>
<dbReference type="GO" id="GO:0000070">
    <property type="term" value="P:mitotic sister chromatid segregation"/>
    <property type="evidence" value="ECO:0007669"/>
    <property type="project" value="TreeGrafter"/>
</dbReference>
<dbReference type="InterPro" id="IPR012485">
    <property type="entry name" value="CENP-I"/>
</dbReference>
<keyword evidence="5" id="KW-0539">Nucleus</keyword>
<reference evidence="7" key="1">
    <citation type="submission" date="2021-06" db="EMBL/GenBank/DDBJ databases">
        <authorList>
            <person name="Kallberg Y."/>
            <person name="Tangrot J."/>
            <person name="Rosling A."/>
        </authorList>
    </citation>
    <scope>NUCLEOTIDE SEQUENCE</scope>
    <source>
        <strain evidence="7">CL551</strain>
    </source>
</reference>
<dbReference type="GO" id="GO:0000939">
    <property type="term" value="C:inner kinetochore"/>
    <property type="evidence" value="ECO:0007669"/>
    <property type="project" value="TreeGrafter"/>
</dbReference>
<evidence type="ECO:0000256" key="5">
    <source>
        <dbReference type="ARBA" id="ARBA00023242"/>
    </source>
</evidence>
<dbReference type="GO" id="GO:0005634">
    <property type="term" value="C:nucleus"/>
    <property type="evidence" value="ECO:0007669"/>
    <property type="project" value="UniProtKB-SubCell"/>
</dbReference>
<dbReference type="Pfam" id="PF07778">
    <property type="entry name" value="CENP-I"/>
    <property type="match status" value="1"/>
</dbReference>
<organism evidence="7 8">
    <name type="scientific">Acaulospora morrowiae</name>
    <dbReference type="NCBI Taxonomy" id="94023"/>
    <lineage>
        <taxon>Eukaryota</taxon>
        <taxon>Fungi</taxon>
        <taxon>Fungi incertae sedis</taxon>
        <taxon>Mucoromycota</taxon>
        <taxon>Glomeromycotina</taxon>
        <taxon>Glomeromycetes</taxon>
        <taxon>Diversisporales</taxon>
        <taxon>Acaulosporaceae</taxon>
        <taxon>Acaulospora</taxon>
    </lineage>
</organism>
<sequence>EKSRKTLVKNRILELEKFVLWYGLEVPQLTKILEVILSGKLDDGDTRKLVKLLIPRTKVPNMLIMKIFGSLGNKNTKLKIQALLLRWVILIYNVLEDHSELYQLYGVLFHYLDYDTLRPMLCHLLWLMTQREHVKSFRIRKMMELQTRVGSESHIQGLLSLYKDFSPTLVTVHHISTKNAVFKCPDVEWLHMLNEV</sequence>
<evidence type="ECO:0000256" key="6">
    <source>
        <dbReference type="ARBA" id="ARBA00023328"/>
    </source>
</evidence>
<dbReference type="Proteomes" id="UP000789342">
    <property type="component" value="Unassembled WGS sequence"/>
</dbReference>
<proteinExistence type="inferred from homology"/>
<dbReference type="EMBL" id="CAJVPV010046476">
    <property type="protein sequence ID" value="CAG8770925.1"/>
    <property type="molecule type" value="Genomic_DNA"/>
</dbReference>
<evidence type="ECO:0000313" key="7">
    <source>
        <dbReference type="EMBL" id="CAG8770925.1"/>
    </source>
</evidence>